<dbReference type="PROSITE" id="PS51257">
    <property type="entry name" value="PROKAR_LIPOPROTEIN"/>
    <property type="match status" value="1"/>
</dbReference>
<evidence type="ECO:0000259" key="1">
    <source>
        <dbReference type="Pfam" id="PF14321"/>
    </source>
</evidence>
<evidence type="ECO:0000313" key="3">
    <source>
        <dbReference type="Proteomes" id="UP000590068"/>
    </source>
</evidence>
<dbReference type="RefSeq" id="WP_102366885.1">
    <property type="nucleotide sequence ID" value="NZ_JABBXC010000019.1"/>
</dbReference>
<dbReference type="Proteomes" id="UP000590068">
    <property type="component" value="Unassembled WGS sequence"/>
</dbReference>
<keyword evidence="3" id="KW-1185">Reference proteome</keyword>
<name>A0ABX1U874_9VIBR</name>
<comment type="caution">
    <text evidence="2">The sequence shown here is derived from an EMBL/GenBank/DDBJ whole genome shotgun (WGS) entry which is preliminary data.</text>
</comment>
<dbReference type="InterPro" id="IPR025491">
    <property type="entry name" value="DUF4382"/>
</dbReference>
<proteinExistence type="predicted"/>
<dbReference type="EMBL" id="JABCJR010000021">
    <property type="protein sequence ID" value="NMR70688.1"/>
    <property type="molecule type" value="Genomic_DNA"/>
</dbReference>
<dbReference type="Pfam" id="PF14321">
    <property type="entry name" value="DUF4382"/>
    <property type="match status" value="1"/>
</dbReference>
<gene>
    <name evidence="2" type="ORF">HJ568_11955</name>
</gene>
<reference evidence="2 3" key="1">
    <citation type="submission" date="2020-04" db="EMBL/GenBank/DDBJ databases">
        <title>WGS-Seq of Vibrio isolated by the O'Toole Lab.</title>
        <authorList>
            <person name="Mckone K.P."/>
            <person name="Whitaker R."/>
            <person name="Sevigney J.L."/>
            <person name="Herring J.B."/>
            <person name="O'Toole G."/>
        </authorList>
    </citation>
    <scope>NUCLEOTIDE SEQUENCE [LARGE SCALE GENOMIC DNA]</scope>
    <source>
        <strain evidence="2 3">BS_02</strain>
    </source>
</reference>
<organism evidence="2 3">
    <name type="scientific">Vibrio breoganii</name>
    <dbReference type="NCBI Taxonomy" id="553239"/>
    <lineage>
        <taxon>Bacteria</taxon>
        <taxon>Pseudomonadati</taxon>
        <taxon>Pseudomonadota</taxon>
        <taxon>Gammaproteobacteria</taxon>
        <taxon>Vibrionales</taxon>
        <taxon>Vibrionaceae</taxon>
        <taxon>Vibrio</taxon>
    </lineage>
</organism>
<feature type="domain" description="DUF4382" evidence="1">
    <location>
        <begin position="31"/>
        <end position="178"/>
    </location>
</feature>
<accession>A0ABX1U874</accession>
<sequence>MKILKYTAVATALTIGLYGCGGDSGGGNSTTSQVSFYVSDAPVDSAEEVVITVKQIEVVSADGDTYTQDLSDGNNDYVQFDILDYEGTERLLIAEDFTLPVGEYKSMTLHVVPDSSATMNYVLDEQIQHPLKQPSNKLKLGGFEVTVEGTQGFTIEFDLRKSLAERGVDAKNGYILKPHGITIHDNTTVARLSGIVSSDLYNGVNCPIDDDLTQNGFVYLYKGLGLVTDNLIDNFDPTDEEFDGNMPPADYQVPVASVGVDPVTGEYEFGYVATGFYTVAYTCDGSSDSPINWDDLDIPYTQSSLATGDDGLIEVELTDGMDKGDANFNPVEL</sequence>
<protein>
    <submittedName>
        <fullName evidence="2">DUF4382 domain-containing protein</fullName>
    </submittedName>
</protein>
<evidence type="ECO:0000313" key="2">
    <source>
        <dbReference type="EMBL" id="NMR70688.1"/>
    </source>
</evidence>